<proteinExistence type="predicted"/>
<evidence type="ECO:0000313" key="1">
    <source>
        <dbReference type="EMBL" id="MBP1294484.1"/>
    </source>
</evidence>
<dbReference type="RefSeq" id="WP_172646963.1">
    <property type="nucleotide sequence ID" value="NZ_JAFICZ010000001.1"/>
</dbReference>
<organism evidence="1 2">
    <name type="scientific">Bradyrhizobium elkanii</name>
    <dbReference type="NCBI Taxonomy" id="29448"/>
    <lineage>
        <taxon>Bacteria</taxon>
        <taxon>Pseudomonadati</taxon>
        <taxon>Pseudomonadota</taxon>
        <taxon>Alphaproteobacteria</taxon>
        <taxon>Hyphomicrobiales</taxon>
        <taxon>Nitrobacteraceae</taxon>
        <taxon>Bradyrhizobium</taxon>
    </lineage>
</organism>
<protein>
    <submittedName>
        <fullName evidence="1">Putative RNA-binding protein YlqC (UPF0109 family)</fullName>
    </submittedName>
</protein>
<dbReference type="AlphaFoldDB" id="A0A8I1Y4I9"/>
<dbReference type="Pfam" id="PF12244">
    <property type="entry name" value="DUF3606"/>
    <property type="match status" value="1"/>
</dbReference>
<sequence>MPDNLTNRVQPDRSKINMHEPYEVKYWAHALGVSKNDLQKVVEKVGNSAAAVRKELGLPDKAQE</sequence>
<dbReference type="Proteomes" id="UP000673383">
    <property type="component" value="Unassembled WGS sequence"/>
</dbReference>
<dbReference type="InterPro" id="IPR022037">
    <property type="entry name" value="DUF3606"/>
</dbReference>
<accession>A0A8I1Y4I9</accession>
<reference evidence="1" key="1">
    <citation type="submission" date="2021-02" db="EMBL/GenBank/DDBJ databases">
        <title>Genomic Encyclopedia of Type Strains, Phase IV (KMG-V): Genome sequencing to study the core and pangenomes of soil and plant-associated prokaryotes.</title>
        <authorList>
            <person name="Whitman W."/>
        </authorList>
    </citation>
    <scope>NUCLEOTIDE SEQUENCE</scope>
    <source>
        <strain evidence="1">USDA 406</strain>
    </source>
</reference>
<dbReference type="EMBL" id="JAFICZ010000001">
    <property type="protein sequence ID" value="MBP1294484.1"/>
    <property type="molecule type" value="Genomic_DNA"/>
</dbReference>
<evidence type="ECO:0000313" key="2">
    <source>
        <dbReference type="Proteomes" id="UP000673383"/>
    </source>
</evidence>
<comment type="caution">
    <text evidence="1">The sequence shown here is derived from an EMBL/GenBank/DDBJ whole genome shotgun (WGS) entry which is preliminary data.</text>
</comment>
<name>A0A8I1Y4I9_BRAEL</name>
<gene>
    <name evidence="1" type="ORF">JOH49_004237</name>
</gene>